<keyword evidence="2" id="KW-1185">Reference proteome</keyword>
<dbReference type="EMBL" id="BONK01000012">
    <property type="protein sequence ID" value="GIG22674.1"/>
    <property type="molecule type" value="Genomic_DNA"/>
</dbReference>
<dbReference type="RefSeq" id="WP_203757652.1">
    <property type="nucleotide sequence ID" value="NZ_BONK01000012.1"/>
</dbReference>
<sequence length="372" mass="39441">MVGRTTPWRAVFLSLTGQDDNIGDVVLRRRLLHDVAGLGRCHALVVGQSAGYVDGLAAPPGVALYSSRRRWGLALLAALCRGRVLHLGPAGEVHGEGRGDREGAVRLLRERVIDWLRRRRGSRFAWVGVGARNPSDERLAAVRRLALVASPMIWRDAESSRVLGGTTGPDWAFGEDGRELGVVREPGPRDVLAVSLRSGGSGVSDAWVDGVRLACRRLSLRPLTFVQVRRDGPVNEELAARLGGEHLPWPADVEHRGQEVRVRAQLSTAALVLSDRLHALILGTTEGAVPVSVFSHPDLKIGRSMAAAGIDGVSADASGMSADEVADFLCDAVGRRAEILGAAADAAQRVRGYGGLLADPAAPRTVGVPVAG</sequence>
<name>A0A919U416_9CELL</name>
<dbReference type="AlphaFoldDB" id="A0A919U416"/>
<evidence type="ECO:0000313" key="1">
    <source>
        <dbReference type="EMBL" id="GIG22674.1"/>
    </source>
</evidence>
<accession>A0A919U416</accession>
<evidence type="ECO:0008006" key="3">
    <source>
        <dbReference type="Google" id="ProtNLM"/>
    </source>
</evidence>
<proteinExistence type="predicted"/>
<gene>
    <name evidence="1" type="ORF">Cch01nite_33980</name>
</gene>
<reference evidence="1" key="1">
    <citation type="submission" date="2021-01" db="EMBL/GenBank/DDBJ databases">
        <title>Whole genome shotgun sequence of Cellulomonas chitinilytica NBRC 110799.</title>
        <authorList>
            <person name="Komaki H."/>
            <person name="Tamura T."/>
        </authorList>
    </citation>
    <scope>NUCLEOTIDE SEQUENCE</scope>
    <source>
        <strain evidence="1">NBRC 110799</strain>
    </source>
</reference>
<comment type="caution">
    <text evidence="1">The sequence shown here is derived from an EMBL/GenBank/DDBJ whole genome shotgun (WGS) entry which is preliminary data.</text>
</comment>
<protein>
    <recommendedName>
        <fullName evidence="3">Polysaccharide pyruvyl transferase domain-containing protein</fullName>
    </recommendedName>
</protein>
<organism evidence="1 2">
    <name type="scientific">Cellulomonas chitinilytica</name>
    <dbReference type="NCBI Taxonomy" id="398759"/>
    <lineage>
        <taxon>Bacteria</taxon>
        <taxon>Bacillati</taxon>
        <taxon>Actinomycetota</taxon>
        <taxon>Actinomycetes</taxon>
        <taxon>Micrococcales</taxon>
        <taxon>Cellulomonadaceae</taxon>
        <taxon>Cellulomonas</taxon>
    </lineage>
</organism>
<evidence type="ECO:0000313" key="2">
    <source>
        <dbReference type="Proteomes" id="UP000632740"/>
    </source>
</evidence>
<dbReference type="Proteomes" id="UP000632740">
    <property type="component" value="Unassembled WGS sequence"/>
</dbReference>